<name>A0A0E3SEY3_9EURY</name>
<evidence type="ECO:0000313" key="2">
    <source>
        <dbReference type="EMBL" id="AKB79586.1"/>
    </source>
</evidence>
<evidence type="ECO:0000259" key="1">
    <source>
        <dbReference type="Pfam" id="PF16363"/>
    </source>
</evidence>
<dbReference type="GO" id="GO:0003978">
    <property type="term" value="F:UDP-glucose 4-epimerase activity"/>
    <property type="evidence" value="ECO:0007669"/>
    <property type="project" value="UniProtKB-EC"/>
</dbReference>
<dbReference type="InterPro" id="IPR016040">
    <property type="entry name" value="NAD(P)-bd_dom"/>
</dbReference>
<evidence type="ECO:0000313" key="3">
    <source>
        <dbReference type="Proteomes" id="UP000033101"/>
    </source>
</evidence>
<dbReference type="HOGENOM" id="CLU_007383_1_7_2"/>
<accession>A0A0E3SEY3</accession>
<dbReference type="CDD" id="cd05256">
    <property type="entry name" value="UDP_AE_SDR_e"/>
    <property type="match status" value="1"/>
</dbReference>
<protein>
    <submittedName>
        <fullName evidence="2">UDP-glucose 4-epimerase</fullName>
        <ecNumber evidence="2">5.1.3.2</ecNumber>
    </submittedName>
</protein>
<dbReference type="Gene3D" id="3.40.50.720">
    <property type="entry name" value="NAD(P)-binding Rossmann-like Domain"/>
    <property type="match status" value="1"/>
</dbReference>
<keyword evidence="3" id="KW-1185">Reference proteome</keyword>
<reference evidence="2 3" key="1">
    <citation type="submission" date="2014-07" db="EMBL/GenBank/DDBJ databases">
        <title>Methanogenic archaea and the global carbon cycle.</title>
        <authorList>
            <person name="Henriksen J.R."/>
            <person name="Luke J."/>
            <person name="Reinhart S."/>
            <person name="Benedict M.N."/>
            <person name="Youngblut N.D."/>
            <person name="Metcalf M.E."/>
            <person name="Whitaker R.J."/>
            <person name="Metcalf W.W."/>
        </authorList>
    </citation>
    <scope>NUCLEOTIDE SEQUENCE [LARGE SCALE GENOMIC DNA]</scope>
    <source>
        <strain evidence="2 3">HB-1</strain>
    </source>
</reference>
<dbReference type="KEGG" id="mhor:MSHOH_3103"/>
<organism evidence="2 3">
    <name type="scientific">Methanosarcina horonobensis HB-1 = JCM 15518</name>
    <dbReference type="NCBI Taxonomy" id="1434110"/>
    <lineage>
        <taxon>Archaea</taxon>
        <taxon>Methanobacteriati</taxon>
        <taxon>Methanobacteriota</taxon>
        <taxon>Stenosarchaea group</taxon>
        <taxon>Methanomicrobia</taxon>
        <taxon>Methanosarcinales</taxon>
        <taxon>Methanosarcinaceae</taxon>
        <taxon>Methanosarcina</taxon>
    </lineage>
</organism>
<dbReference type="PRINTS" id="PR01713">
    <property type="entry name" value="NUCEPIMERASE"/>
</dbReference>
<proteinExistence type="predicted"/>
<dbReference type="PATRIC" id="fig|1434110.4.peg.4000"/>
<dbReference type="SUPFAM" id="SSF51735">
    <property type="entry name" value="NAD(P)-binding Rossmann-fold domains"/>
    <property type="match status" value="1"/>
</dbReference>
<dbReference type="Proteomes" id="UP000033101">
    <property type="component" value="Chromosome"/>
</dbReference>
<dbReference type="PANTHER" id="PTHR43000">
    <property type="entry name" value="DTDP-D-GLUCOSE 4,6-DEHYDRATASE-RELATED"/>
    <property type="match status" value="1"/>
</dbReference>
<keyword evidence="2" id="KW-0413">Isomerase</keyword>
<dbReference type="Gene3D" id="3.90.25.10">
    <property type="entry name" value="UDP-galactose 4-epimerase, domain 1"/>
    <property type="match status" value="1"/>
</dbReference>
<dbReference type="EC" id="5.1.3.2" evidence="2"/>
<gene>
    <name evidence="2" type="ORF">MSHOH_3103</name>
</gene>
<dbReference type="STRING" id="1434110.MSHOH_3103"/>
<dbReference type="EMBL" id="CP009516">
    <property type="protein sequence ID" value="AKB79586.1"/>
    <property type="molecule type" value="Genomic_DNA"/>
</dbReference>
<dbReference type="GeneID" id="24832428"/>
<feature type="domain" description="NAD(P)-binding" evidence="1">
    <location>
        <begin position="1"/>
        <end position="298"/>
    </location>
</feature>
<sequence>MVTGGAGFIGSHIIEKLLSKGNEVMCLDNFDDYYDPQIKRKNIEPFLENESFQLIEGDVRDKVLLKNIFEGVDYVFHEAAQAGIRISVKDPMKPHEVNTTGTLNLLEAALDSDIKKIINASSSSVYGKVEYLPFDENHPNQPVSPYGVSKLLAEHYCRVFEELYGLKSVSLRYFTVYGPRMRPDLAISIFMKAALKNETITIFGDGEKTRDFTCIDDIVRANLICMKKGSGVYNIGSGHSVAINELVSKIIEISESESEIVYTDSVIGDAEHTLSSYEKAWKEIGWKPEISIDKGLERYAEWILSSQL</sequence>
<dbReference type="AlphaFoldDB" id="A0A0E3SEY3"/>
<dbReference type="RefSeq" id="WP_239451024.1">
    <property type="nucleotide sequence ID" value="NZ_CP009516.1"/>
</dbReference>
<dbReference type="Pfam" id="PF16363">
    <property type="entry name" value="GDP_Man_Dehyd"/>
    <property type="match status" value="1"/>
</dbReference>
<dbReference type="InterPro" id="IPR036291">
    <property type="entry name" value="NAD(P)-bd_dom_sf"/>
</dbReference>